<reference evidence="1 2" key="1">
    <citation type="submission" date="2019-03" db="EMBL/GenBank/DDBJ databases">
        <title>Single cell metagenomics reveals metabolic interactions within the superorganism composed of flagellate Streblomastix strix and complex community of Bacteroidetes bacteria on its surface.</title>
        <authorList>
            <person name="Treitli S.C."/>
            <person name="Kolisko M."/>
            <person name="Husnik F."/>
            <person name="Keeling P."/>
            <person name="Hampl V."/>
        </authorList>
    </citation>
    <scope>NUCLEOTIDE SEQUENCE [LARGE SCALE GENOMIC DNA]</scope>
    <source>
        <strain evidence="1">ST1C</strain>
    </source>
</reference>
<organism evidence="1 2">
    <name type="scientific">Streblomastix strix</name>
    <dbReference type="NCBI Taxonomy" id="222440"/>
    <lineage>
        <taxon>Eukaryota</taxon>
        <taxon>Metamonada</taxon>
        <taxon>Preaxostyla</taxon>
        <taxon>Oxymonadida</taxon>
        <taxon>Streblomastigidae</taxon>
        <taxon>Streblomastix</taxon>
    </lineage>
</organism>
<accession>A0A5J4WIG8</accession>
<proteinExistence type="predicted"/>
<evidence type="ECO:0000313" key="2">
    <source>
        <dbReference type="Proteomes" id="UP000324800"/>
    </source>
</evidence>
<evidence type="ECO:0000313" key="1">
    <source>
        <dbReference type="EMBL" id="KAA6394506.1"/>
    </source>
</evidence>
<sequence length="170" mass="19443">MITASTPELRSEIDSKVKVITLTKTPRKYTRKNKTNDKAKELVDQMFKEQENEVKNDETKCIISGIVNELLDASLVKETINETTNETINETISEPQIEVKNNLFTDEEFEKMIDDAVKNDPNSKTIRERTLGAIFDAHNYKKCSKGNFITDSDKVTGKLLDINQMEDDYS</sequence>
<name>A0A5J4WIG8_9EUKA</name>
<dbReference type="EMBL" id="SNRW01001926">
    <property type="protein sequence ID" value="KAA6394506.1"/>
    <property type="molecule type" value="Genomic_DNA"/>
</dbReference>
<dbReference type="AlphaFoldDB" id="A0A5J4WIG8"/>
<protein>
    <submittedName>
        <fullName evidence="1">Uncharacterized protein</fullName>
    </submittedName>
</protein>
<gene>
    <name evidence="1" type="ORF">EZS28_009969</name>
</gene>
<comment type="caution">
    <text evidence="1">The sequence shown here is derived from an EMBL/GenBank/DDBJ whole genome shotgun (WGS) entry which is preliminary data.</text>
</comment>
<dbReference type="Proteomes" id="UP000324800">
    <property type="component" value="Unassembled WGS sequence"/>
</dbReference>